<dbReference type="EMBL" id="CDSF01000077">
    <property type="protein sequence ID" value="CEO96907.1"/>
    <property type="molecule type" value="Genomic_DNA"/>
</dbReference>
<evidence type="ECO:0000313" key="10">
    <source>
        <dbReference type="Proteomes" id="UP000290189"/>
    </source>
</evidence>
<dbReference type="SUPFAM" id="SSF55455">
    <property type="entry name" value="SRF-like"/>
    <property type="match status" value="1"/>
</dbReference>
<evidence type="ECO:0000259" key="6">
    <source>
        <dbReference type="PROSITE" id="PS50066"/>
    </source>
</evidence>
<reference evidence="8 10" key="2">
    <citation type="submission" date="2018-03" db="EMBL/GenBank/DDBJ databases">
        <authorList>
            <person name="Fogelqvist J."/>
        </authorList>
    </citation>
    <scope>NUCLEOTIDE SEQUENCE [LARGE SCALE GENOMIC DNA]</scope>
</reference>
<comment type="subcellular location">
    <subcellularLocation>
        <location evidence="1">Nucleus</location>
    </subcellularLocation>
</comment>
<dbReference type="EMBL" id="OVEO01000019">
    <property type="protein sequence ID" value="SPR01860.1"/>
    <property type="molecule type" value="Genomic_DNA"/>
</dbReference>
<keyword evidence="8" id="KW-0496">Mitochondrion</keyword>
<name>A0A0G4IP02_PLABS</name>
<dbReference type="PROSITE" id="PS50066">
    <property type="entry name" value="MADS_BOX_2"/>
    <property type="match status" value="1"/>
</dbReference>
<evidence type="ECO:0000256" key="1">
    <source>
        <dbReference type="ARBA" id="ARBA00004123"/>
    </source>
</evidence>
<keyword evidence="3" id="KW-0238">DNA-binding</keyword>
<dbReference type="GO" id="GO:0046983">
    <property type="term" value="F:protein dimerization activity"/>
    <property type="evidence" value="ECO:0007669"/>
    <property type="project" value="InterPro"/>
</dbReference>
<dbReference type="AlphaFoldDB" id="A0A0G4IP02"/>
<dbReference type="SMART" id="SM00432">
    <property type="entry name" value="MADS"/>
    <property type="match status" value="1"/>
</dbReference>
<evidence type="ECO:0000256" key="2">
    <source>
        <dbReference type="ARBA" id="ARBA00023015"/>
    </source>
</evidence>
<evidence type="ECO:0000313" key="8">
    <source>
        <dbReference type="EMBL" id="SPR01860.1"/>
    </source>
</evidence>
<keyword evidence="5" id="KW-0539">Nucleus</keyword>
<keyword evidence="4" id="KW-0804">Transcription</keyword>
<feature type="domain" description="MADS-box" evidence="6">
    <location>
        <begin position="18"/>
        <end position="54"/>
    </location>
</feature>
<dbReference type="PANTHER" id="PTHR48019">
    <property type="entry name" value="SERUM RESPONSE FACTOR HOMOLOG"/>
    <property type="match status" value="1"/>
</dbReference>
<proteinExistence type="predicted"/>
<protein>
    <recommendedName>
        <fullName evidence="6">MADS-box domain-containing protein</fullName>
    </recommendedName>
</protein>
<reference evidence="7 9" key="1">
    <citation type="submission" date="2015-02" db="EMBL/GenBank/DDBJ databases">
        <authorList>
            <person name="Chooi Y.-H."/>
        </authorList>
    </citation>
    <scope>NUCLEOTIDE SEQUENCE [LARGE SCALE GENOMIC DNA]</scope>
    <source>
        <strain evidence="7">E3</strain>
    </source>
</reference>
<dbReference type="Proteomes" id="UP000039324">
    <property type="component" value="Unassembled WGS sequence"/>
</dbReference>
<dbReference type="GO" id="GO:0005634">
    <property type="term" value="C:nucleus"/>
    <property type="evidence" value="ECO:0007669"/>
    <property type="project" value="UniProtKB-SubCell"/>
</dbReference>
<evidence type="ECO:0000256" key="4">
    <source>
        <dbReference type="ARBA" id="ARBA00023163"/>
    </source>
</evidence>
<dbReference type="InterPro" id="IPR002100">
    <property type="entry name" value="TF_MADSbox"/>
</dbReference>
<geneLocation type="mitochondrion" evidence="8"/>
<dbReference type="Pfam" id="PF00319">
    <property type="entry name" value="SRF-TF"/>
    <property type="match status" value="1"/>
</dbReference>
<dbReference type="OrthoDB" id="1898716at2759"/>
<dbReference type="GO" id="GO:0003677">
    <property type="term" value="F:DNA binding"/>
    <property type="evidence" value="ECO:0007669"/>
    <property type="project" value="UniProtKB-KW"/>
</dbReference>
<keyword evidence="9" id="KW-1185">Reference proteome</keyword>
<evidence type="ECO:0000313" key="7">
    <source>
        <dbReference type="EMBL" id="CEO96907.1"/>
    </source>
</evidence>
<sequence>MVAKNDVIVDDPSPIAKRRDSTFRKRRHGLVKKAHELATLCDCEVSVLVIPKDGSTNITKFSSGDFDQLWSCFEEFRDRGAADVGKTSSSPRSREAHPLTSFRHASDETWMHSLFSEVDAGFRKGSISSGASSSVPSAADAFFSNDDHTTAVQLDDEFLVN</sequence>
<dbReference type="InterPro" id="IPR050142">
    <property type="entry name" value="MADS-box/MEF2_TF"/>
</dbReference>
<evidence type="ECO:0000313" key="9">
    <source>
        <dbReference type="Proteomes" id="UP000039324"/>
    </source>
</evidence>
<dbReference type="STRING" id="37360.A0A0G4IP02"/>
<dbReference type="Proteomes" id="UP000290189">
    <property type="component" value="Unassembled WGS sequence"/>
</dbReference>
<dbReference type="Gene3D" id="3.40.1810.10">
    <property type="entry name" value="Transcription factor, MADS-box"/>
    <property type="match status" value="1"/>
</dbReference>
<gene>
    <name evidence="7" type="ORF">PBRA_005512</name>
    <name evidence="8" type="ORF">PLBR_LOCUS9075</name>
</gene>
<evidence type="ECO:0000256" key="5">
    <source>
        <dbReference type="ARBA" id="ARBA00023242"/>
    </source>
</evidence>
<accession>A0A0G4IP02</accession>
<evidence type="ECO:0000256" key="3">
    <source>
        <dbReference type="ARBA" id="ARBA00023125"/>
    </source>
</evidence>
<dbReference type="PRINTS" id="PR00404">
    <property type="entry name" value="MADSDOMAIN"/>
</dbReference>
<keyword evidence="2" id="KW-0805">Transcription regulation</keyword>
<dbReference type="InterPro" id="IPR036879">
    <property type="entry name" value="TF_MADSbox_sf"/>
</dbReference>
<organism evidence="7 9">
    <name type="scientific">Plasmodiophora brassicae</name>
    <name type="common">Clubroot disease agent</name>
    <dbReference type="NCBI Taxonomy" id="37360"/>
    <lineage>
        <taxon>Eukaryota</taxon>
        <taxon>Sar</taxon>
        <taxon>Rhizaria</taxon>
        <taxon>Endomyxa</taxon>
        <taxon>Phytomyxea</taxon>
        <taxon>Plasmodiophorida</taxon>
        <taxon>Plasmodiophoridae</taxon>
        <taxon>Plasmodiophora</taxon>
    </lineage>
</organism>